<comment type="caution">
    <text evidence="4">The sequence shown here is derived from an EMBL/GenBank/DDBJ whole genome shotgun (WGS) entry which is preliminary data.</text>
</comment>
<evidence type="ECO:0000313" key="4">
    <source>
        <dbReference type="EMBL" id="KAK3252865.1"/>
    </source>
</evidence>
<feature type="region of interest" description="Disordered" evidence="2">
    <location>
        <begin position="174"/>
        <end position="351"/>
    </location>
</feature>
<dbReference type="InterPro" id="IPR010820">
    <property type="entry name" value="DUF1421"/>
</dbReference>
<dbReference type="EMBL" id="LGRX02025117">
    <property type="protein sequence ID" value="KAK3252865.1"/>
    <property type="molecule type" value="Genomic_DNA"/>
</dbReference>
<feature type="compositionally biased region" description="Pro residues" evidence="2">
    <location>
        <begin position="257"/>
        <end position="289"/>
    </location>
</feature>
<protein>
    <recommendedName>
        <fullName evidence="3">DUF1421 domain-containing protein</fullName>
    </recommendedName>
</protein>
<feature type="coiled-coil region" evidence="1">
    <location>
        <begin position="67"/>
        <end position="152"/>
    </location>
</feature>
<evidence type="ECO:0000259" key="3">
    <source>
        <dbReference type="Pfam" id="PF07223"/>
    </source>
</evidence>
<feature type="compositionally biased region" description="Low complexity" evidence="2">
    <location>
        <begin position="244"/>
        <end position="255"/>
    </location>
</feature>
<dbReference type="AlphaFoldDB" id="A0AAE0F766"/>
<evidence type="ECO:0000256" key="1">
    <source>
        <dbReference type="SAM" id="Coils"/>
    </source>
</evidence>
<gene>
    <name evidence="4" type="ORF">CYMTET_37860</name>
</gene>
<feature type="compositionally biased region" description="Basic and acidic residues" evidence="2">
    <location>
        <begin position="304"/>
        <end position="322"/>
    </location>
</feature>
<name>A0AAE0F766_9CHLO</name>
<dbReference type="PANTHER" id="PTHR31805:SF14">
    <property type="entry name" value="RECEPTOR-LIKE KINASE, PUTATIVE (DUF1421)-RELATED"/>
    <property type="match status" value="1"/>
</dbReference>
<evidence type="ECO:0000313" key="5">
    <source>
        <dbReference type="Proteomes" id="UP001190700"/>
    </source>
</evidence>
<feature type="compositionally biased region" description="Polar residues" evidence="2">
    <location>
        <begin position="220"/>
        <end position="235"/>
    </location>
</feature>
<feature type="domain" description="DUF1421" evidence="3">
    <location>
        <begin position="353"/>
        <end position="395"/>
    </location>
</feature>
<feature type="compositionally biased region" description="Pro residues" evidence="2">
    <location>
        <begin position="197"/>
        <end position="214"/>
    </location>
</feature>
<dbReference type="Proteomes" id="UP001190700">
    <property type="component" value="Unassembled WGS sequence"/>
</dbReference>
<sequence>MYAYANAGSAASGPADSIASVFAGHTASSTQPAPPPQMVVPEEFDAVTQAALEQTMQKYGDDMIRLLEVMAGRLETLERTTDRLQRTFVSIKEENQKHDKCKVDNLKSLEADCKNCLQGIQVLREQHENVVIEEQKRALLEKKAEFSAARAKAESREAESAPMAPVQESAPILQHQPAPGAPAAPSHPPISNYLPGPLDPYPQDGPFPPVPPEHFQPQETPYNYQPPTTEPTYLSQAPHPGNYPPVQMQPVFQPPRDYLPPPTDYQMLPPPPPPMRDFVPPPPRVPPPPVDERHNLPPPVLQTSDRRHSPPRSSRRESRDSRSPPPAARSSGGSSGGASGGGPQLSTSKVPIDKVIKDVSAMGFTEDEVRTIVKKLTEKGQSVDLNVVLDKLMNGEGAAAPATQKKKGWFGRG</sequence>
<keyword evidence="1" id="KW-0175">Coiled coil</keyword>
<feature type="compositionally biased region" description="Pro residues" evidence="2">
    <location>
        <begin position="179"/>
        <end position="188"/>
    </location>
</feature>
<reference evidence="4 5" key="1">
    <citation type="journal article" date="2015" name="Genome Biol. Evol.">
        <title>Comparative Genomics of a Bacterivorous Green Alga Reveals Evolutionary Causalities and Consequences of Phago-Mixotrophic Mode of Nutrition.</title>
        <authorList>
            <person name="Burns J.A."/>
            <person name="Paasch A."/>
            <person name="Narechania A."/>
            <person name="Kim E."/>
        </authorList>
    </citation>
    <scope>NUCLEOTIDE SEQUENCE [LARGE SCALE GENOMIC DNA]</scope>
    <source>
        <strain evidence="4 5">PLY_AMNH</strain>
    </source>
</reference>
<keyword evidence="5" id="KW-1185">Reference proteome</keyword>
<proteinExistence type="predicted"/>
<accession>A0AAE0F766</accession>
<organism evidence="4 5">
    <name type="scientific">Cymbomonas tetramitiformis</name>
    <dbReference type="NCBI Taxonomy" id="36881"/>
    <lineage>
        <taxon>Eukaryota</taxon>
        <taxon>Viridiplantae</taxon>
        <taxon>Chlorophyta</taxon>
        <taxon>Pyramimonadophyceae</taxon>
        <taxon>Pyramimonadales</taxon>
        <taxon>Pyramimonadaceae</taxon>
        <taxon>Cymbomonas</taxon>
    </lineage>
</organism>
<dbReference type="Pfam" id="PF07223">
    <property type="entry name" value="DUF1421"/>
    <property type="match status" value="1"/>
</dbReference>
<feature type="compositionally biased region" description="Gly residues" evidence="2">
    <location>
        <begin position="333"/>
        <end position="343"/>
    </location>
</feature>
<dbReference type="PANTHER" id="PTHR31805">
    <property type="entry name" value="RECEPTOR-LIKE KINASE, PUTATIVE (DUF1421)-RELATED"/>
    <property type="match status" value="1"/>
</dbReference>
<evidence type="ECO:0000256" key="2">
    <source>
        <dbReference type="SAM" id="MobiDB-lite"/>
    </source>
</evidence>